<dbReference type="AlphaFoldDB" id="A0A3D9HIL8"/>
<keyword evidence="2" id="KW-1185">Reference proteome</keyword>
<dbReference type="EMBL" id="QRDW01000006">
    <property type="protein sequence ID" value="RED49111.1"/>
    <property type="molecule type" value="Genomic_DNA"/>
</dbReference>
<dbReference type="RefSeq" id="WP_115937316.1">
    <property type="nucleotide sequence ID" value="NZ_QRDW01000006.1"/>
</dbReference>
<dbReference type="OrthoDB" id="7361929at2"/>
<gene>
    <name evidence="1" type="ORF">DFP90_10688</name>
</gene>
<protein>
    <submittedName>
        <fullName evidence="1">Uncharacterized protein</fullName>
    </submittedName>
</protein>
<evidence type="ECO:0000313" key="2">
    <source>
        <dbReference type="Proteomes" id="UP000256845"/>
    </source>
</evidence>
<evidence type="ECO:0000313" key="1">
    <source>
        <dbReference type="EMBL" id="RED49111.1"/>
    </source>
</evidence>
<name>A0A3D9HIL8_9PROT</name>
<accession>A0A3D9HIL8</accession>
<dbReference type="Proteomes" id="UP000256845">
    <property type="component" value="Unassembled WGS sequence"/>
</dbReference>
<sequence length="129" mass="14874">MYELRFTVWQFVRLMVQLEKSIENVKTGPLRTLYDGWEDIWVDLDARLVDLGKHDPEAFAELMMDQEVVCNDVSKDDSALVAEQLALAVNEIKGLLKETDDQETVEDLSFERDELQELAKDIKKQAGLK</sequence>
<comment type="caution">
    <text evidence="1">The sequence shown here is derived from an EMBL/GenBank/DDBJ whole genome shotgun (WGS) entry which is preliminary data.</text>
</comment>
<reference evidence="1 2" key="1">
    <citation type="submission" date="2018-07" db="EMBL/GenBank/DDBJ databases">
        <title>Genomic Encyclopedia of Type Strains, Phase III (KMG-III): the genomes of soil and plant-associated and newly described type strains.</title>
        <authorList>
            <person name="Whitman W."/>
        </authorList>
    </citation>
    <scope>NUCLEOTIDE SEQUENCE [LARGE SCALE GENOMIC DNA]</scope>
    <source>
        <strain evidence="1 2">CECT 8488</strain>
    </source>
</reference>
<proteinExistence type="predicted"/>
<organism evidence="1 2">
    <name type="scientific">Aestuariispira insulae</name>
    <dbReference type="NCBI Taxonomy" id="1461337"/>
    <lineage>
        <taxon>Bacteria</taxon>
        <taxon>Pseudomonadati</taxon>
        <taxon>Pseudomonadota</taxon>
        <taxon>Alphaproteobacteria</taxon>
        <taxon>Rhodospirillales</taxon>
        <taxon>Kiloniellaceae</taxon>
        <taxon>Aestuariispira</taxon>
    </lineage>
</organism>